<dbReference type="Pfam" id="PF13672">
    <property type="entry name" value="PP2C_2"/>
    <property type="match status" value="1"/>
</dbReference>
<evidence type="ECO:0000313" key="4">
    <source>
        <dbReference type="Proteomes" id="UP000194218"/>
    </source>
</evidence>
<protein>
    <recommendedName>
        <fullName evidence="2">PPM-type phosphatase domain-containing protein</fullName>
    </recommendedName>
</protein>
<feature type="compositionally biased region" description="Basic and acidic residues" evidence="1">
    <location>
        <begin position="324"/>
        <end position="337"/>
    </location>
</feature>
<dbReference type="InterPro" id="IPR036457">
    <property type="entry name" value="PPM-type-like_dom_sf"/>
</dbReference>
<dbReference type="EMBL" id="CP021121">
    <property type="protein sequence ID" value="ARQ70863.1"/>
    <property type="molecule type" value="Genomic_DNA"/>
</dbReference>
<feature type="region of interest" description="Disordered" evidence="1">
    <location>
        <begin position="1"/>
        <end position="42"/>
    </location>
</feature>
<sequence length="337" mass="35988">MGLHGRGGHRVHAHRRRRPPAGQAPGPRAHRHHRPGRWRRRRLVTAGPENFRLLAQGVTGHGKTHGQDSHAAFHGPGGAVVLAVADGHGAARHFRSDLGSRWATEEFAVCARHFLARAHGDAAGGRGRQAVGAPAGLPVLRELARDLPRRLVHGWRQRVARHEASSPAHGRGGQPPAFDVYGSTVLGAVLTPELLVCWQLGDGDVTLVWEDGPPHAPLYAGQDLGDETESLCQPEAWPRVRVHWQPLTGGGPPPAVLLSTDGLSKSFADRDGFLSFARGVRDRAAAEGTDRVQDKLADWLGHAATHSGDDTTLVGAIPVPGRATGHEHDRSDEGNGA</sequence>
<dbReference type="AlphaFoldDB" id="A0A1W7D1B8"/>
<dbReference type="Gene3D" id="3.60.40.10">
    <property type="entry name" value="PPM-type phosphatase domain"/>
    <property type="match status" value="1"/>
</dbReference>
<feature type="domain" description="PPM-type phosphatase" evidence="2">
    <location>
        <begin position="63"/>
        <end position="300"/>
    </location>
</feature>
<reference evidence="3 4" key="1">
    <citation type="submission" date="2017-05" db="EMBL/GenBank/DDBJ databases">
        <title>Complete genome sequence of Streptomyces sp. SCSIO 03032 revealed the diverse biosynthetic pathways for its bioactive secondary metabolites.</title>
        <authorList>
            <person name="Ma L."/>
            <person name="Zhu Y."/>
            <person name="Zhang W."/>
            <person name="Zhang G."/>
            <person name="Tian X."/>
            <person name="Zhang S."/>
            <person name="Zhang C."/>
        </authorList>
    </citation>
    <scope>NUCLEOTIDE SEQUENCE [LARGE SCALE GENOMIC DNA]</scope>
    <source>
        <strain evidence="3 4">SCSIO 03032</strain>
    </source>
</reference>
<feature type="region of interest" description="Disordered" evidence="1">
    <location>
        <begin position="318"/>
        <end position="337"/>
    </location>
</feature>
<keyword evidence="4" id="KW-1185">Reference proteome</keyword>
<feature type="compositionally biased region" description="Basic residues" evidence="1">
    <location>
        <begin position="1"/>
        <end position="19"/>
    </location>
</feature>
<organism evidence="3 4">
    <name type="scientific">Streptomyces marincola</name>
    <dbReference type="NCBI Taxonomy" id="2878388"/>
    <lineage>
        <taxon>Bacteria</taxon>
        <taxon>Bacillati</taxon>
        <taxon>Actinomycetota</taxon>
        <taxon>Actinomycetes</taxon>
        <taxon>Kitasatosporales</taxon>
        <taxon>Streptomycetaceae</taxon>
        <taxon>Streptomyces</taxon>
    </lineage>
</organism>
<evidence type="ECO:0000256" key="1">
    <source>
        <dbReference type="SAM" id="MobiDB-lite"/>
    </source>
</evidence>
<proteinExistence type="predicted"/>
<dbReference type="Proteomes" id="UP000194218">
    <property type="component" value="Chromosome"/>
</dbReference>
<evidence type="ECO:0000259" key="2">
    <source>
        <dbReference type="Pfam" id="PF13672"/>
    </source>
</evidence>
<dbReference type="SUPFAM" id="SSF81606">
    <property type="entry name" value="PP2C-like"/>
    <property type="match status" value="1"/>
</dbReference>
<name>A0A1W7D1B8_9ACTN</name>
<evidence type="ECO:0000313" key="3">
    <source>
        <dbReference type="EMBL" id="ARQ70863.1"/>
    </source>
</evidence>
<gene>
    <name evidence="3" type="ORF">CAG99_20260</name>
</gene>
<dbReference type="KEGG" id="smao:CAG99_20260"/>
<feature type="compositionally biased region" description="Basic residues" evidence="1">
    <location>
        <begin position="28"/>
        <end position="42"/>
    </location>
</feature>
<dbReference type="InterPro" id="IPR001932">
    <property type="entry name" value="PPM-type_phosphatase-like_dom"/>
</dbReference>
<accession>A0A1W7D1B8</accession>